<evidence type="ECO:0000313" key="2">
    <source>
        <dbReference type="Proteomes" id="UP000270094"/>
    </source>
</evidence>
<reference evidence="1 2" key="1">
    <citation type="submission" date="2018-11" db="EMBL/GenBank/DDBJ databases">
        <authorList>
            <consortium name="Pathogen Informatics"/>
        </authorList>
    </citation>
    <scope>NUCLEOTIDE SEQUENCE [LARGE SCALE GENOMIC DNA]</scope>
</reference>
<dbReference type="AlphaFoldDB" id="A0A3P7JVG4"/>
<evidence type="ECO:0000313" key="1">
    <source>
        <dbReference type="EMBL" id="VDM80267.1"/>
    </source>
</evidence>
<dbReference type="EMBL" id="UYYB01107974">
    <property type="protein sequence ID" value="VDM80267.1"/>
    <property type="molecule type" value="Genomic_DNA"/>
</dbReference>
<keyword evidence="2" id="KW-1185">Reference proteome</keyword>
<proteinExistence type="predicted"/>
<gene>
    <name evidence="1" type="ORF">SVUK_LOCUS15265</name>
</gene>
<feature type="non-terminal residue" evidence="1">
    <location>
        <position position="1"/>
    </location>
</feature>
<accession>A0A3P7JVG4</accession>
<dbReference type="OrthoDB" id="10493566at2759"/>
<dbReference type="InterPro" id="IPR013783">
    <property type="entry name" value="Ig-like_fold"/>
</dbReference>
<name>A0A3P7JVG4_STRVU</name>
<protein>
    <recommendedName>
        <fullName evidence="3">Immunoglobulin I-set domain-containing protein</fullName>
    </recommendedName>
</protein>
<evidence type="ECO:0008006" key="3">
    <source>
        <dbReference type="Google" id="ProtNLM"/>
    </source>
</evidence>
<dbReference type="InterPro" id="IPR036179">
    <property type="entry name" value="Ig-like_dom_sf"/>
</dbReference>
<dbReference type="Gene3D" id="2.60.40.10">
    <property type="entry name" value="Immunoglobulins"/>
    <property type="match status" value="1"/>
</dbReference>
<dbReference type="SUPFAM" id="SSF48726">
    <property type="entry name" value="Immunoglobulin"/>
    <property type="match status" value="1"/>
</dbReference>
<sequence>ISPVTPAHAGTYTAVAVNEYGESYTSATLIVQPTTTTKTVVEDMLQEDTFERLGRPKERTEEVVREELKYEEKSRAIPQPHDTSKSVTEKRWVELIEEQMSQPSPIPEPISVTTEKKKVSERRWVDLIEEQMSQPSPIPEPISVTTEKKKVSERRWVDQIDEILQQATQREVQTAETYVKMVDELMRDALPQTEREATRTVTTEEYAQQIHQAPRPEVETSTTTKVSLEAYHAGKIDVAPQPEVQTSTTTQVAETYHAGQIHEVQPKVETTTTTQVTTEAFHAGAYYEAVPEVKPEVYPITTEKQEKMYSAVSTIEDFGKRFRYSRQTQIERER</sequence>
<dbReference type="Proteomes" id="UP000270094">
    <property type="component" value="Unassembled WGS sequence"/>
</dbReference>
<organism evidence="1 2">
    <name type="scientific">Strongylus vulgaris</name>
    <name type="common">Blood worm</name>
    <dbReference type="NCBI Taxonomy" id="40348"/>
    <lineage>
        <taxon>Eukaryota</taxon>
        <taxon>Metazoa</taxon>
        <taxon>Ecdysozoa</taxon>
        <taxon>Nematoda</taxon>
        <taxon>Chromadorea</taxon>
        <taxon>Rhabditida</taxon>
        <taxon>Rhabditina</taxon>
        <taxon>Rhabditomorpha</taxon>
        <taxon>Strongyloidea</taxon>
        <taxon>Strongylidae</taxon>
        <taxon>Strongylus</taxon>
    </lineage>
</organism>